<comment type="caution">
    <text evidence="1">The sequence shown here is derived from an EMBL/GenBank/DDBJ whole genome shotgun (WGS) entry which is preliminary data.</text>
</comment>
<dbReference type="EMBL" id="JBFCZG010000001">
    <property type="protein sequence ID" value="KAL3428442.1"/>
    <property type="molecule type" value="Genomic_DNA"/>
</dbReference>
<organism evidence="1 2">
    <name type="scientific">Phlyctema vagabunda</name>
    <dbReference type="NCBI Taxonomy" id="108571"/>
    <lineage>
        <taxon>Eukaryota</taxon>
        <taxon>Fungi</taxon>
        <taxon>Dikarya</taxon>
        <taxon>Ascomycota</taxon>
        <taxon>Pezizomycotina</taxon>
        <taxon>Leotiomycetes</taxon>
        <taxon>Helotiales</taxon>
        <taxon>Dermateaceae</taxon>
        <taxon>Phlyctema</taxon>
    </lineage>
</organism>
<reference evidence="1 2" key="1">
    <citation type="submission" date="2024-06" db="EMBL/GenBank/DDBJ databases">
        <title>Complete genome of Phlyctema vagabunda strain 19-DSS-EL-015.</title>
        <authorList>
            <person name="Fiorenzani C."/>
        </authorList>
    </citation>
    <scope>NUCLEOTIDE SEQUENCE [LARGE SCALE GENOMIC DNA]</scope>
    <source>
        <strain evidence="1 2">19-DSS-EL-015</strain>
    </source>
</reference>
<accession>A0ABR4PYJ1</accession>
<sequence>MALFAGEPEVEALRLFPQCPSPQARTPTQAMIRQTPETGSRALSSASLSILEDFPMYTSRATALISFDWRLTFRRYAEIPDPLGTLFASVRNCVTTEVGQNKITMGDNNSYCADQRQTVEYLAEYPGAKELLIRLAS</sequence>
<protein>
    <submittedName>
        <fullName evidence="1">Uncharacterized protein</fullName>
    </submittedName>
</protein>
<proteinExistence type="predicted"/>
<evidence type="ECO:0000313" key="2">
    <source>
        <dbReference type="Proteomes" id="UP001629113"/>
    </source>
</evidence>
<evidence type="ECO:0000313" key="1">
    <source>
        <dbReference type="EMBL" id="KAL3428442.1"/>
    </source>
</evidence>
<dbReference type="Proteomes" id="UP001629113">
    <property type="component" value="Unassembled WGS sequence"/>
</dbReference>
<name>A0ABR4PYJ1_9HELO</name>
<keyword evidence="2" id="KW-1185">Reference proteome</keyword>
<gene>
    <name evidence="1" type="ORF">PVAG01_01951</name>
</gene>